<dbReference type="Gene3D" id="2.60.40.10">
    <property type="entry name" value="Immunoglobulins"/>
    <property type="match status" value="1"/>
</dbReference>
<dbReference type="SMART" id="SM01217">
    <property type="entry name" value="Fn3_like"/>
    <property type="match status" value="1"/>
</dbReference>
<gene>
    <name evidence="3" type="ORF">Sradi_4726900</name>
</gene>
<dbReference type="Pfam" id="PF14310">
    <property type="entry name" value="Fn3-like"/>
    <property type="match status" value="1"/>
</dbReference>
<dbReference type="PANTHER" id="PTHR42721:SF14">
    <property type="entry name" value="BETA-D-XYLOSIDASE 4-RELATED"/>
    <property type="match status" value="1"/>
</dbReference>
<dbReference type="InterPro" id="IPR036881">
    <property type="entry name" value="Glyco_hydro_3_C_sf"/>
</dbReference>
<name>A0AAW2MVD7_SESRA</name>
<evidence type="ECO:0000313" key="3">
    <source>
        <dbReference type="EMBL" id="KAL0335150.1"/>
    </source>
</evidence>
<dbReference type="GO" id="GO:0009044">
    <property type="term" value="F:xylan 1,4-beta-xylosidase activity"/>
    <property type="evidence" value="ECO:0007669"/>
    <property type="project" value="InterPro"/>
</dbReference>
<organism evidence="3">
    <name type="scientific">Sesamum radiatum</name>
    <name type="common">Black benniseed</name>
    <dbReference type="NCBI Taxonomy" id="300843"/>
    <lineage>
        <taxon>Eukaryota</taxon>
        <taxon>Viridiplantae</taxon>
        <taxon>Streptophyta</taxon>
        <taxon>Embryophyta</taxon>
        <taxon>Tracheophyta</taxon>
        <taxon>Spermatophyta</taxon>
        <taxon>Magnoliopsida</taxon>
        <taxon>eudicotyledons</taxon>
        <taxon>Gunneridae</taxon>
        <taxon>Pentapetalae</taxon>
        <taxon>asterids</taxon>
        <taxon>lamiids</taxon>
        <taxon>Lamiales</taxon>
        <taxon>Pedaliaceae</taxon>
        <taxon>Sesamum</taxon>
    </lineage>
</organism>
<reference evidence="3" key="1">
    <citation type="submission" date="2020-06" db="EMBL/GenBank/DDBJ databases">
        <authorList>
            <person name="Li T."/>
            <person name="Hu X."/>
            <person name="Zhang T."/>
            <person name="Song X."/>
            <person name="Zhang H."/>
            <person name="Dai N."/>
            <person name="Sheng W."/>
            <person name="Hou X."/>
            <person name="Wei L."/>
        </authorList>
    </citation>
    <scope>NUCLEOTIDE SEQUENCE</scope>
    <source>
        <strain evidence="3">G02</strain>
        <tissue evidence="3">Leaf</tissue>
    </source>
</reference>
<dbReference type="PANTHER" id="PTHR42721">
    <property type="entry name" value="SUGAR HYDROLASE-RELATED"/>
    <property type="match status" value="1"/>
</dbReference>
<reference evidence="3" key="2">
    <citation type="journal article" date="2024" name="Plant">
        <title>Genomic evolution and insights into agronomic trait innovations of Sesamum species.</title>
        <authorList>
            <person name="Miao H."/>
            <person name="Wang L."/>
            <person name="Qu L."/>
            <person name="Liu H."/>
            <person name="Sun Y."/>
            <person name="Le M."/>
            <person name="Wang Q."/>
            <person name="Wei S."/>
            <person name="Zheng Y."/>
            <person name="Lin W."/>
            <person name="Duan Y."/>
            <person name="Cao H."/>
            <person name="Xiong S."/>
            <person name="Wang X."/>
            <person name="Wei L."/>
            <person name="Li C."/>
            <person name="Ma Q."/>
            <person name="Ju M."/>
            <person name="Zhao R."/>
            <person name="Li G."/>
            <person name="Mu C."/>
            <person name="Tian Q."/>
            <person name="Mei H."/>
            <person name="Zhang T."/>
            <person name="Gao T."/>
            <person name="Zhang H."/>
        </authorList>
    </citation>
    <scope>NUCLEOTIDE SEQUENCE</scope>
    <source>
        <strain evidence="3">G02</strain>
    </source>
</reference>
<proteinExistence type="predicted"/>
<dbReference type="GO" id="GO:0031222">
    <property type="term" value="P:arabinan catabolic process"/>
    <property type="evidence" value="ECO:0007669"/>
    <property type="project" value="TreeGrafter"/>
</dbReference>
<comment type="caution">
    <text evidence="3">The sequence shown here is derived from an EMBL/GenBank/DDBJ whole genome shotgun (WGS) entry which is preliminary data.</text>
</comment>
<dbReference type="EMBL" id="JACGWJ010000021">
    <property type="protein sequence ID" value="KAL0335150.1"/>
    <property type="molecule type" value="Genomic_DNA"/>
</dbReference>
<dbReference type="InterPro" id="IPR026891">
    <property type="entry name" value="Fn3-like"/>
</dbReference>
<feature type="domain" description="Fibronectin type III-like" evidence="2">
    <location>
        <begin position="93"/>
        <end position="162"/>
    </location>
</feature>
<dbReference type="AlphaFoldDB" id="A0AAW2MVD7"/>
<sequence>MFTMLTCQHDLFTGGRLPMTWYPQSYVEQVDMTNMNMRPDPATGYPGRTYRFYTGPTVFKFGDGLSYSQFDHRLVTAPTLVSIPLEEGHVSEVTVLLFSSPPQVHNAAQKHLLGFQKLHLTPQAEGQVRFDIDVCKHLSVVDENGARKVALGEHVLHVGSLTHSLNVMI</sequence>
<dbReference type="GO" id="GO:0048046">
    <property type="term" value="C:apoplast"/>
    <property type="evidence" value="ECO:0007669"/>
    <property type="project" value="TreeGrafter"/>
</dbReference>
<dbReference type="InterPro" id="IPR044993">
    <property type="entry name" value="BXL"/>
</dbReference>
<dbReference type="GO" id="GO:0045493">
    <property type="term" value="P:xylan catabolic process"/>
    <property type="evidence" value="ECO:0007669"/>
    <property type="project" value="InterPro"/>
</dbReference>
<evidence type="ECO:0000259" key="2">
    <source>
        <dbReference type="SMART" id="SM01217"/>
    </source>
</evidence>
<evidence type="ECO:0000256" key="1">
    <source>
        <dbReference type="ARBA" id="ARBA00022801"/>
    </source>
</evidence>
<dbReference type="GO" id="GO:0046556">
    <property type="term" value="F:alpha-L-arabinofuranosidase activity"/>
    <property type="evidence" value="ECO:0007669"/>
    <property type="project" value="TreeGrafter"/>
</dbReference>
<accession>A0AAW2MVD7</accession>
<dbReference type="InterPro" id="IPR013783">
    <property type="entry name" value="Ig-like_fold"/>
</dbReference>
<keyword evidence="1" id="KW-0378">Hydrolase</keyword>
<protein>
    <submittedName>
        <fullName evidence="3">Beta-xylosidase/alpha-L-arabinofuranosidase 2</fullName>
    </submittedName>
</protein>
<dbReference type="SUPFAM" id="SSF52279">
    <property type="entry name" value="Beta-D-glucan exohydrolase, C-terminal domain"/>
    <property type="match status" value="1"/>
</dbReference>